<dbReference type="AlphaFoldDB" id="A0A136LZC9"/>
<keyword evidence="2" id="KW-0723">Serine/threonine-protein kinase</keyword>
<dbReference type="EMBL" id="JYNZ01000003">
    <property type="protein sequence ID" value="KXK27002.1"/>
    <property type="molecule type" value="Genomic_DNA"/>
</dbReference>
<dbReference type="InterPro" id="IPR002575">
    <property type="entry name" value="Aminoglycoside_PTrfase"/>
</dbReference>
<evidence type="ECO:0000259" key="1">
    <source>
        <dbReference type="Pfam" id="PF01636"/>
    </source>
</evidence>
<feature type="domain" description="Aminoglycoside phosphotransferase" evidence="1">
    <location>
        <begin position="19"/>
        <end position="238"/>
    </location>
</feature>
<keyword evidence="2" id="KW-0418">Kinase</keyword>
<dbReference type="STRING" id="1617426.TR69_WS6001001027"/>
<name>A0A136LZC9_9BACT</name>
<evidence type="ECO:0000313" key="3">
    <source>
        <dbReference type="Proteomes" id="UP000070457"/>
    </source>
</evidence>
<keyword evidence="2" id="KW-0808">Transferase</keyword>
<reference evidence="2 3" key="1">
    <citation type="submission" date="2015-02" db="EMBL/GenBank/DDBJ databases">
        <title>Improved understanding of the partial-nitritation anammox process through 23 genomes representing the majority of the microbial community.</title>
        <authorList>
            <person name="Speth D.R."/>
            <person name="In T Zandt M."/>
            <person name="Guerrero Cruz S."/>
            <person name="Jetten M.S."/>
            <person name="Dutilh B.E."/>
        </authorList>
    </citation>
    <scope>NUCLEOTIDE SEQUENCE [LARGE SCALE GENOMIC DNA]</scope>
    <source>
        <strain evidence="2">OLB20</strain>
    </source>
</reference>
<sequence>MNIPDRLIAAYGLESGGTVTALESFANRVYLYTLNNGEAYIIKQYKVLDAQGVRTLHANQKRLRARGILIPEVLAGKDGDTVSELDGEVFDISRYVPHRNLNYQDYNISEEELTEVGRLLKTIHDTDPATMDLEAVSFSDNGSGAESLISDYRQWRMKSKVTGVDTKLAVIDEFLTRTESWRDSLSERFSAYTFTNTEPVVSHGDVSLVNLLPTGQGMYLIDWDKLKLRPPMYEVQRTIGLICGTGNVNGNLEEISKERLKPFVEGYFGNKGPSEGQVRQLIEVAEYTSHLDWLRFTLGQLLAGDFRVLELLSDDTEQNFYWLRPDAFSRYREMLAG</sequence>
<dbReference type="SUPFAM" id="SSF56112">
    <property type="entry name" value="Protein kinase-like (PK-like)"/>
    <property type="match status" value="1"/>
</dbReference>
<dbReference type="GO" id="GO:0004674">
    <property type="term" value="F:protein serine/threonine kinase activity"/>
    <property type="evidence" value="ECO:0007669"/>
    <property type="project" value="UniProtKB-KW"/>
</dbReference>
<evidence type="ECO:0000313" key="2">
    <source>
        <dbReference type="EMBL" id="KXK27002.1"/>
    </source>
</evidence>
<accession>A0A136LZC9</accession>
<dbReference type="Pfam" id="PF01636">
    <property type="entry name" value="APH"/>
    <property type="match status" value="1"/>
</dbReference>
<dbReference type="Proteomes" id="UP000070457">
    <property type="component" value="Unassembled WGS sequence"/>
</dbReference>
<protein>
    <submittedName>
        <fullName evidence="2">Serine/threonine protein kinase</fullName>
    </submittedName>
</protein>
<gene>
    <name evidence="2" type="ORF">TR69_WS6001001027</name>
</gene>
<organism evidence="2 3">
    <name type="scientific">candidate division WS6 bacterium OLB20</name>
    <dbReference type="NCBI Taxonomy" id="1617426"/>
    <lineage>
        <taxon>Bacteria</taxon>
        <taxon>Candidatus Dojkabacteria</taxon>
    </lineage>
</organism>
<dbReference type="Gene3D" id="3.30.200.70">
    <property type="match status" value="1"/>
</dbReference>
<proteinExistence type="predicted"/>
<dbReference type="Gene3D" id="3.90.1200.10">
    <property type="match status" value="1"/>
</dbReference>
<comment type="caution">
    <text evidence="2">The sequence shown here is derived from an EMBL/GenBank/DDBJ whole genome shotgun (WGS) entry which is preliminary data.</text>
</comment>
<dbReference type="InterPro" id="IPR011009">
    <property type="entry name" value="Kinase-like_dom_sf"/>
</dbReference>